<evidence type="ECO:0000313" key="1">
    <source>
        <dbReference type="EMBL" id="KAE8671555.1"/>
    </source>
</evidence>
<reference evidence="1" key="1">
    <citation type="submission" date="2019-09" db="EMBL/GenBank/DDBJ databases">
        <title>Draft genome information of white flower Hibiscus syriacus.</title>
        <authorList>
            <person name="Kim Y.-M."/>
        </authorList>
    </citation>
    <scope>NUCLEOTIDE SEQUENCE [LARGE SCALE GENOMIC DNA]</scope>
    <source>
        <strain evidence="1">YM2019G1</strain>
    </source>
</reference>
<evidence type="ECO:0000313" key="2">
    <source>
        <dbReference type="Proteomes" id="UP000436088"/>
    </source>
</evidence>
<protein>
    <submittedName>
        <fullName evidence="1">Uncharacterized protein</fullName>
    </submittedName>
</protein>
<dbReference type="AlphaFoldDB" id="A0A6A2XXB4"/>
<accession>A0A6A2XXB4</accession>
<proteinExistence type="predicted"/>
<keyword evidence="2" id="KW-1185">Reference proteome</keyword>
<organism evidence="1 2">
    <name type="scientific">Hibiscus syriacus</name>
    <name type="common">Rose of Sharon</name>
    <dbReference type="NCBI Taxonomy" id="106335"/>
    <lineage>
        <taxon>Eukaryota</taxon>
        <taxon>Viridiplantae</taxon>
        <taxon>Streptophyta</taxon>
        <taxon>Embryophyta</taxon>
        <taxon>Tracheophyta</taxon>
        <taxon>Spermatophyta</taxon>
        <taxon>Magnoliopsida</taxon>
        <taxon>eudicotyledons</taxon>
        <taxon>Gunneridae</taxon>
        <taxon>Pentapetalae</taxon>
        <taxon>rosids</taxon>
        <taxon>malvids</taxon>
        <taxon>Malvales</taxon>
        <taxon>Malvaceae</taxon>
        <taxon>Malvoideae</taxon>
        <taxon>Hibiscus</taxon>
    </lineage>
</organism>
<sequence length="112" mass="12102">MNCRAIEELRRRCDVRTSQKEEKQGYKQAKITSFDQHISTALLHKLSPSEFPGESSDGAELILGGDTSIPCAMSTSKSGSEATAAAAALHIAAAFGVFRSFKALVKRKVAMR</sequence>
<dbReference type="EMBL" id="VEPZ02001467">
    <property type="protein sequence ID" value="KAE8671555.1"/>
    <property type="molecule type" value="Genomic_DNA"/>
</dbReference>
<name>A0A6A2XXB4_HIBSY</name>
<gene>
    <name evidence="1" type="ORF">F3Y22_tig00111942pilonHSYRG00024</name>
</gene>
<comment type="caution">
    <text evidence="1">The sequence shown here is derived from an EMBL/GenBank/DDBJ whole genome shotgun (WGS) entry which is preliminary data.</text>
</comment>
<dbReference type="Proteomes" id="UP000436088">
    <property type="component" value="Unassembled WGS sequence"/>
</dbReference>